<dbReference type="SUPFAM" id="SSF46565">
    <property type="entry name" value="Chaperone J-domain"/>
    <property type="match status" value="1"/>
</dbReference>
<evidence type="ECO:0000259" key="2">
    <source>
        <dbReference type="PROSITE" id="PS50076"/>
    </source>
</evidence>
<protein>
    <submittedName>
        <fullName evidence="5">DnaJ homolog subfamily C member 12 (inferred by orthology to a human protein)</fullName>
    </submittedName>
</protein>
<evidence type="ECO:0000313" key="3">
    <source>
        <dbReference type="EMBL" id="VDK25237.1"/>
    </source>
</evidence>
<dbReference type="InterPro" id="IPR036869">
    <property type="entry name" value="J_dom_sf"/>
</dbReference>
<accession>A0A0M3JCY1</accession>
<dbReference type="PANTHER" id="PTHR44500:SF1">
    <property type="entry name" value="DNAJ HOMOLOG SUBFAMILY C MEMBER 12"/>
    <property type="match status" value="1"/>
</dbReference>
<keyword evidence="4" id="KW-1185">Reference proteome</keyword>
<dbReference type="OrthoDB" id="436519at2759"/>
<dbReference type="InterPro" id="IPR029827">
    <property type="entry name" value="JDP1-like"/>
</dbReference>
<dbReference type="Proteomes" id="UP000267096">
    <property type="component" value="Unassembled WGS sequence"/>
</dbReference>
<dbReference type="GO" id="GO:0005737">
    <property type="term" value="C:cytoplasm"/>
    <property type="evidence" value="ECO:0007669"/>
    <property type="project" value="TreeGrafter"/>
</dbReference>
<dbReference type="EMBL" id="UYRR01010106">
    <property type="protein sequence ID" value="VDK25237.1"/>
    <property type="molecule type" value="Genomic_DNA"/>
</dbReference>
<dbReference type="WBParaSite" id="ASIM_0000546401-mRNA-1">
    <property type="protein sequence ID" value="ASIM_0000546401-mRNA-1"/>
    <property type="gene ID" value="ASIM_0000546401"/>
</dbReference>
<dbReference type="AlphaFoldDB" id="A0A0M3JCY1"/>
<sequence>MILCSSDSMISTNSIVDSILCDGSTSEPDELYAILGCAKTATIPQILAEYRARVRDFHPDTSDSAASEPELVNERFIKLQQAKEILTDDRKKRIYDQWLNSSLAIPWRVWMDNSELRKVNGNCAIC</sequence>
<evidence type="ECO:0000256" key="1">
    <source>
        <dbReference type="ARBA" id="ARBA00023186"/>
    </source>
</evidence>
<proteinExistence type="predicted"/>
<reference evidence="5" key="1">
    <citation type="submission" date="2017-02" db="UniProtKB">
        <authorList>
            <consortium name="WormBaseParasite"/>
        </authorList>
    </citation>
    <scope>IDENTIFICATION</scope>
</reference>
<keyword evidence="1" id="KW-0143">Chaperone</keyword>
<gene>
    <name evidence="3" type="ORF">ASIM_LOCUS5263</name>
</gene>
<reference evidence="3 4" key="2">
    <citation type="submission" date="2018-11" db="EMBL/GenBank/DDBJ databases">
        <authorList>
            <consortium name="Pathogen Informatics"/>
        </authorList>
    </citation>
    <scope>NUCLEOTIDE SEQUENCE [LARGE SCALE GENOMIC DNA]</scope>
</reference>
<organism evidence="5">
    <name type="scientific">Anisakis simplex</name>
    <name type="common">Herring worm</name>
    <dbReference type="NCBI Taxonomy" id="6269"/>
    <lineage>
        <taxon>Eukaryota</taxon>
        <taxon>Metazoa</taxon>
        <taxon>Ecdysozoa</taxon>
        <taxon>Nematoda</taxon>
        <taxon>Chromadorea</taxon>
        <taxon>Rhabditida</taxon>
        <taxon>Spirurina</taxon>
        <taxon>Ascaridomorpha</taxon>
        <taxon>Ascaridoidea</taxon>
        <taxon>Anisakidae</taxon>
        <taxon>Anisakis</taxon>
        <taxon>Anisakis simplex complex</taxon>
    </lineage>
</organism>
<evidence type="ECO:0000313" key="4">
    <source>
        <dbReference type="Proteomes" id="UP000267096"/>
    </source>
</evidence>
<dbReference type="Gene3D" id="1.10.287.110">
    <property type="entry name" value="DnaJ domain"/>
    <property type="match status" value="1"/>
</dbReference>
<dbReference type="PRINTS" id="PR00625">
    <property type="entry name" value="JDOMAIN"/>
</dbReference>
<dbReference type="SMART" id="SM00271">
    <property type="entry name" value="DnaJ"/>
    <property type="match status" value="1"/>
</dbReference>
<dbReference type="Pfam" id="PF00226">
    <property type="entry name" value="DnaJ"/>
    <property type="match status" value="1"/>
</dbReference>
<name>A0A0M3JCY1_ANISI</name>
<dbReference type="CDD" id="cd06257">
    <property type="entry name" value="DnaJ"/>
    <property type="match status" value="1"/>
</dbReference>
<dbReference type="PROSITE" id="PS50076">
    <property type="entry name" value="DNAJ_2"/>
    <property type="match status" value="1"/>
</dbReference>
<dbReference type="InterPro" id="IPR001623">
    <property type="entry name" value="DnaJ_domain"/>
</dbReference>
<evidence type="ECO:0000313" key="5">
    <source>
        <dbReference type="WBParaSite" id="ASIM_0000546401-mRNA-1"/>
    </source>
</evidence>
<feature type="domain" description="J" evidence="2">
    <location>
        <begin position="30"/>
        <end position="99"/>
    </location>
</feature>
<dbReference type="PANTHER" id="PTHR44500">
    <property type="entry name" value="DNAJ HOMOLOG SUBFAMILY C MEMBER 12"/>
    <property type="match status" value="1"/>
</dbReference>